<evidence type="ECO:0000256" key="3">
    <source>
        <dbReference type="ARBA" id="ARBA00036607"/>
    </source>
</evidence>
<dbReference type="PROSITE" id="PS01129">
    <property type="entry name" value="PSI_RLU"/>
    <property type="match status" value="1"/>
</dbReference>
<dbReference type="InterPro" id="IPR006145">
    <property type="entry name" value="PsdUridine_synth_RsuA/RluA"/>
</dbReference>
<dbReference type="GO" id="GO:0160149">
    <property type="term" value="F:tRNA pseudouridine(65) synthase activity"/>
    <property type="evidence" value="ECO:0007669"/>
    <property type="project" value="UniProtKB-EC"/>
</dbReference>
<name>A0AAP2CK07_9BACT</name>
<keyword evidence="2" id="KW-0413">Isomerase</keyword>
<sequence>MLEILFQDEHYIIINKPAGMLVHRTKLAKHDVAEFAMQLLRDQLGQWVYPLHRIDRPTSGVLIFAKSSEAASAFETQFSEKKIKKYYLVLVRGFFTEEKVYLDYPLKKEESQEMQEAQTTFWKMAHFEVPLPSSPKHPTSRYSLVKAFPHTGRTHQIRRHLGHLRNYIVGDTSHGDNKQNKFFRSQFDLHKLMLHAWQVEFSHPFTEELIKAEAPLPEYFADILEKLRNPELLELPCD</sequence>
<dbReference type="InterPro" id="IPR050188">
    <property type="entry name" value="RluA_PseudoU_synthase"/>
</dbReference>
<evidence type="ECO:0000313" key="12">
    <source>
        <dbReference type="Proteomes" id="UP001319104"/>
    </source>
</evidence>
<evidence type="ECO:0000256" key="2">
    <source>
        <dbReference type="ARBA" id="ARBA00023235"/>
    </source>
</evidence>
<feature type="domain" description="Pseudouridine synthase RsuA/RluA-like" evidence="10">
    <location>
        <begin position="10"/>
        <end position="161"/>
    </location>
</feature>
<comment type="catalytic activity">
    <reaction evidence="3">
        <text>uridine(65) in tRNA = pseudouridine(65) in tRNA</text>
        <dbReference type="Rhea" id="RHEA:42536"/>
        <dbReference type="Rhea" id="RHEA-COMP:10103"/>
        <dbReference type="Rhea" id="RHEA-COMP:10104"/>
        <dbReference type="ChEBI" id="CHEBI:65314"/>
        <dbReference type="ChEBI" id="CHEBI:65315"/>
        <dbReference type="EC" id="5.4.99.26"/>
    </reaction>
</comment>
<dbReference type="InterPro" id="IPR006224">
    <property type="entry name" value="PsdUridine_synth_RluA-like_CS"/>
</dbReference>
<evidence type="ECO:0000256" key="6">
    <source>
        <dbReference type="ARBA" id="ARBA00040675"/>
    </source>
</evidence>
<dbReference type="PANTHER" id="PTHR21600">
    <property type="entry name" value="MITOCHONDRIAL RNA PSEUDOURIDINE SYNTHASE"/>
    <property type="match status" value="1"/>
</dbReference>
<dbReference type="RefSeq" id="WP_213945482.1">
    <property type="nucleotide sequence ID" value="NZ_JAHCMY010000005.1"/>
</dbReference>
<evidence type="ECO:0000256" key="1">
    <source>
        <dbReference type="ARBA" id="ARBA00022694"/>
    </source>
</evidence>
<accession>A0AAP2CK07</accession>
<dbReference type="GO" id="GO:0003723">
    <property type="term" value="F:RNA binding"/>
    <property type="evidence" value="ECO:0007669"/>
    <property type="project" value="InterPro"/>
</dbReference>
<dbReference type="EMBL" id="JAHCMY010000005">
    <property type="protein sequence ID" value="MBS9524636.1"/>
    <property type="molecule type" value="Genomic_DNA"/>
</dbReference>
<dbReference type="GO" id="GO:0008033">
    <property type="term" value="P:tRNA processing"/>
    <property type="evidence" value="ECO:0007669"/>
    <property type="project" value="UniProtKB-KW"/>
</dbReference>
<evidence type="ECO:0000256" key="9">
    <source>
        <dbReference type="ARBA" id="ARBA00043049"/>
    </source>
</evidence>
<dbReference type="AlphaFoldDB" id="A0AAP2CK07"/>
<reference evidence="11 12" key="1">
    <citation type="submission" date="2021-05" db="EMBL/GenBank/DDBJ databases">
        <authorList>
            <person name="Zhang Z.D."/>
            <person name="Osman G."/>
        </authorList>
    </citation>
    <scope>NUCLEOTIDE SEQUENCE [LARGE SCALE GENOMIC DNA]</scope>
    <source>
        <strain evidence="11 12">KCTC 32217</strain>
    </source>
</reference>
<proteinExistence type="predicted"/>
<dbReference type="Gene3D" id="3.30.2350.10">
    <property type="entry name" value="Pseudouridine synthase"/>
    <property type="match status" value="1"/>
</dbReference>
<organism evidence="11 12">
    <name type="scientific">Litoribacter ruber</name>
    <dbReference type="NCBI Taxonomy" id="702568"/>
    <lineage>
        <taxon>Bacteria</taxon>
        <taxon>Pseudomonadati</taxon>
        <taxon>Bacteroidota</taxon>
        <taxon>Cytophagia</taxon>
        <taxon>Cytophagales</taxon>
        <taxon>Cyclobacteriaceae</taxon>
        <taxon>Litoribacter</taxon>
    </lineage>
</organism>
<comment type="function">
    <text evidence="4">Responsible for synthesis of pseudouridine from uracil-65 in transfer RNAs.</text>
</comment>
<dbReference type="GO" id="GO:0000455">
    <property type="term" value="P:enzyme-directed rRNA pseudouridine synthesis"/>
    <property type="evidence" value="ECO:0007669"/>
    <property type="project" value="TreeGrafter"/>
</dbReference>
<protein>
    <recommendedName>
        <fullName evidence="6">tRNA pseudouridine synthase C</fullName>
        <ecNumber evidence="5">5.4.99.26</ecNumber>
    </recommendedName>
    <alternativeName>
        <fullName evidence="8">tRNA pseudouridine(65) synthase</fullName>
    </alternativeName>
    <alternativeName>
        <fullName evidence="9">tRNA pseudouridylate synthase C</fullName>
    </alternativeName>
    <alternativeName>
        <fullName evidence="7">tRNA-uridine isomerase C</fullName>
    </alternativeName>
</protein>
<dbReference type="EC" id="5.4.99.26" evidence="5"/>
<gene>
    <name evidence="11" type="ORF">KI659_11500</name>
</gene>
<keyword evidence="12" id="KW-1185">Reference proteome</keyword>
<dbReference type="Proteomes" id="UP001319104">
    <property type="component" value="Unassembled WGS sequence"/>
</dbReference>
<evidence type="ECO:0000313" key="11">
    <source>
        <dbReference type="EMBL" id="MBS9524636.1"/>
    </source>
</evidence>
<dbReference type="InterPro" id="IPR020103">
    <property type="entry name" value="PsdUridine_synth_cat_dom_sf"/>
</dbReference>
<dbReference type="PANTHER" id="PTHR21600:SF56">
    <property type="entry name" value="TRNA PSEUDOURIDINE SYNTHASE C"/>
    <property type="match status" value="1"/>
</dbReference>
<evidence type="ECO:0000256" key="5">
    <source>
        <dbReference type="ARBA" id="ARBA00038943"/>
    </source>
</evidence>
<comment type="caution">
    <text evidence="11">The sequence shown here is derived from an EMBL/GenBank/DDBJ whole genome shotgun (WGS) entry which is preliminary data.</text>
</comment>
<evidence type="ECO:0000256" key="4">
    <source>
        <dbReference type="ARBA" id="ARBA00037670"/>
    </source>
</evidence>
<dbReference type="SUPFAM" id="SSF55120">
    <property type="entry name" value="Pseudouridine synthase"/>
    <property type="match status" value="1"/>
</dbReference>
<keyword evidence="1" id="KW-0819">tRNA processing</keyword>
<dbReference type="Pfam" id="PF00849">
    <property type="entry name" value="PseudoU_synth_2"/>
    <property type="match status" value="1"/>
</dbReference>
<evidence type="ECO:0000256" key="8">
    <source>
        <dbReference type="ARBA" id="ARBA00041975"/>
    </source>
</evidence>
<evidence type="ECO:0000256" key="7">
    <source>
        <dbReference type="ARBA" id="ARBA00041803"/>
    </source>
</evidence>
<evidence type="ECO:0000259" key="10">
    <source>
        <dbReference type="Pfam" id="PF00849"/>
    </source>
</evidence>